<protein>
    <submittedName>
        <fullName evidence="3">Uncharacterized protein</fullName>
    </submittedName>
</protein>
<dbReference type="Proteomes" id="UP000607653">
    <property type="component" value="Unassembled WGS sequence"/>
</dbReference>
<keyword evidence="2" id="KW-0812">Transmembrane</keyword>
<evidence type="ECO:0000256" key="2">
    <source>
        <dbReference type="SAM" id="Phobius"/>
    </source>
</evidence>
<feature type="transmembrane region" description="Helical" evidence="2">
    <location>
        <begin position="20"/>
        <end position="44"/>
    </location>
</feature>
<comment type="caution">
    <text evidence="3">The sequence shown here is derived from an EMBL/GenBank/DDBJ whole genome shotgun (WGS) entry which is preliminary data.</text>
</comment>
<accession>A0A822XKN2</accession>
<gene>
    <name evidence="3" type="ORF">HUJ06_021736</name>
</gene>
<feature type="region of interest" description="Disordered" evidence="1">
    <location>
        <begin position="150"/>
        <end position="175"/>
    </location>
</feature>
<name>A0A822XKN2_NELNU</name>
<keyword evidence="4" id="KW-1185">Reference proteome</keyword>
<reference evidence="3 4" key="1">
    <citation type="journal article" date="2020" name="Mol. Biol. Evol.">
        <title>Distinct Expression and Methylation Patterns for Genes with Different Fates following a Single Whole-Genome Duplication in Flowering Plants.</title>
        <authorList>
            <person name="Shi T."/>
            <person name="Rahmani R.S."/>
            <person name="Gugger P.F."/>
            <person name="Wang M."/>
            <person name="Li H."/>
            <person name="Zhang Y."/>
            <person name="Li Z."/>
            <person name="Wang Q."/>
            <person name="Van de Peer Y."/>
            <person name="Marchal K."/>
            <person name="Chen J."/>
        </authorList>
    </citation>
    <scope>NUCLEOTIDE SEQUENCE [LARGE SCALE GENOMIC DNA]</scope>
    <source>
        <tissue evidence="3">Leaf</tissue>
    </source>
</reference>
<evidence type="ECO:0000313" key="3">
    <source>
        <dbReference type="EMBL" id="DAD20273.1"/>
    </source>
</evidence>
<dbReference type="AlphaFoldDB" id="A0A822XKN2"/>
<evidence type="ECO:0000256" key="1">
    <source>
        <dbReference type="SAM" id="MobiDB-lite"/>
    </source>
</evidence>
<proteinExistence type="predicted"/>
<sequence>MAVAVLVEAMDLTMAKTMELAVVVAMQVLLAGAMEVVVAAWRWWRLWRKWWWRLWEWWWRWRWWKWPLSVGVTSLERTSAISSVSAIFFVVLPEVGAHRGAHCGERERQRPVTSRTQIEASRLCKTSITHASTSPSNPTQRLETEVYIPTMPPLPQVDSPSDKFGGSSIEVRRRS</sequence>
<keyword evidence="2" id="KW-0472">Membrane</keyword>
<keyword evidence="2" id="KW-1133">Transmembrane helix</keyword>
<organism evidence="3 4">
    <name type="scientific">Nelumbo nucifera</name>
    <name type="common">Sacred lotus</name>
    <dbReference type="NCBI Taxonomy" id="4432"/>
    <lineage>
        <taxon>Eukaryota</taxon>
        <taxon>Viridiplantae</taxon>
        <taxon>Streptophyta</taxon>
        <taxon>Embryophyta</taxon>
        <taxon>Tracheophyta</taxon>
        <taxon>Spermatophyta</taxon>
        <taxon>Magnoliopsida</taxon>
        <taxon>Proteales</taxon>
        <taxon>Nelumbonaceae</taxon>
        <taxon>Nelumbo</taxon>
    </lineage>
</organism>
<dbReference type="EMBL" id="DUZY01000001">
    <property type="protein sequence ID" value="DAD20273.1"/>
    <property type="molecule type" value="Genomic_DNA"/>
</dbReference>
<evidence type="ECO:0000313" key="4">
    <source>
        <dbReference type="Proteomes" id="UP000607653"/>
    </source>
</evidence>